<organism evidence="8 9">
    <name type="scientific">Elaeis guineensis var. tenera</name>
    <name type="common">Oil palm</name>
    <dbReference type="NCBI Taxonomy" id="51953"/>
    <lineage>
        <taxon>Eukaryota</taxon>
        <taxon>Viridiplantae</taxon>
        <taxon>Streptophyta</taxon>
        <taxon>Embryophyta</taxon>
        <taxon>Tracheophyta</taxon>
        <taxon>Spermatophyta</taxon>
        <taxon>Magnoliopsida</taxon>
        <taxon>Liliopsida</taxon>
        <taxon>Arecaceae</taxon>
        <taxon>Arecoideae</taxon>
        <taxon>Cocoseae</taxon>
        <taxon>Elaeidinae</taxon>
        <taxon>Elaeis</taxon>
    </lineage>
</organism>
<dbReference type="AlphaFoldDB" id="A0A6I9RDX1"/>
<dbReference type="Proteomes" id="UP000504607">
    <property type="component" value="Chromosome 1"/>
</dbReference>
<dbReference type="Pfam" id="PF09532">
    <property type="entry name" value="FDF"/>
    <property type="match status" value="1"/>
</dbReference>
<feature type="region of interest" description="Disordered" evidence="3">
    <location>
        <begin position="411"/>
        <end position="433"/>
    </location>
</feature>
<dbReference type="Gene3D" id="2.30.30.100">
    <property type="match status" value="1"/>
</dbReference>
<dbReference type="SMART" id="SM01271">
    <property type="entry name" value="LSM14"/>
    <property type="match status" value="1"/>
</dbReference>
<proteinExistence type="predicted"/>
<dbReference type="RefSeq" id="XP_010924984.1">
    <property type="nucleotide sequence ID" value="XM_010926682.3"/>
</dbReference>
<reference evidence="9" key="1">
    <citation type="submission" date="2025-08" db="UniProtKB">
        <authorList>
            <consortium name="RefSeq"/>
        </authorList>
    </citation>
    <scope>IDENTIFICATION</scope>
</reference>
<dbReference type="InterPro" id="IPR019050">
    <property type="entry name" value="FDF_dom"/>
</dbReference>
<evidence type="ECO:0000313" key="9">
    <source>
        <dbReference type="RefSeq" id="XP_010924984.1"/>
    </source>
</evidence>
<protein>
    <submittedName>
        <fullName evidence="9">Protein decapping 5 isoform X1</fullName>
    </submittedName>
</protein>
<dbReference type="GeneID" id="105047653"/>
<dbReference type="InterPro" id="IPR010920">
    <property type="entry name" value="LSM_dom_sf"/>
</dbReference>
<dbReference type="InParanoid" id="A0A6I9RDX1"/>
<feature type="region of interest" description="Disordered" evidence="3">
    <location>
        <begin position="475"/>
        <end position="505"/>
    </location>
</feature>
<evidence type="ECO:0000259" key="5">
    <source>
        <dbReference type="PROSITE" id="PS51513"/>
    </source>
</evidence>
<dbReference type="CDD" id="cd01736">
    <property type="entry name" value="LSm14_N"/>
    <property type="match status" value="1"/>
</dbReference>
<feature type="domain" description="Sm" evidence="7">
    <location>
        <begin position="71"/>
        <end position="154"/>
    </location>
</feature>
<feature type="compositionally biased region" description="Gly residues" evidence="3">
    <location>
        <begin position="632"/>
        <end position="641"/>
    </location>
</feature>
<dbReference type="InterPro" id="IPR025768">
    <property type="entry name" value="TFG_box"/>
</dbReference>
<feature type="compositionally biased region" description="Basic residues" evidence="3">
    <location>
        <begin position="494"/>
        <end position="504"/>
    </location>
</feature>
<dbReference type="InterPro" id="IPR025609">
    <property type="entry name" value="Lsm14-like_N"/>
</dbReference>
<evidence type="ECO:0000256" key="3">
    <source>
        <dbReference type="SAM" id="MobiDB-lite"/>
    </source>
</evidence>
<dbReference type="InterPro" id="IPR025761">
    <property type="entry name" value="FFD_box"/>
</dbReference>
<feature type="compositionally biased region" description="Basic residues" evidence="3">
    <location>
        <begin position="612"/>
        <end position="626"/>
    </location>
</feature>
<dbReference type="KEGG" id="egu:105047653"/>
<feature type="region of interest" description="Disordered" evidence="3">
    <location>
        <begin position="606"/>
        <end position="652"/>
    </location>
</feature>
<feature type="region of interest" description="Disordered" evidence="3">
    <location>
        <begin position="537"/>
        <end position="557"/>
    </location>
</feature>
<dbReference type="SUPFAM" id="SSF50182">
    <property type="entry name" value="Sm-like ribonucleoproteins"/>
    <property type="match status" value="1"/>
</dbReference>
<evidence type="ECO:0000259" key="4">
    <source>
        <dbReference type="PROSITE" id="PS51512"/>
    </source>
</evidence>
<dbReference type="PROSITE" id="PS52002">
    <property type="entry name" value="SM"/>
    <property type="match status" value="1"/>
</dbReference>
<dbReference type="SMART" id="SM01199">
    <property type="entry name" value="FDF"/>
    <property type="match status" value="1"/>
</dbReference>
<evidence type="ECO:0000256" key="1">
    <source>
        <dbReference type="PROSITE-ProRule" id="PRU00846"/>
    </source>
</evidence>
<keyword evidence="8" id="KW-1185">Reference proteome</keyword>
<dbReference type="PROSITE" id="PS51536">
    <property type="entry name" value="TFG"/>
    <property type="match status" value="1"/>
</dbReference>
<feature type="compositionally biased region" description="Acidic residues" evidence="3">
    <location>
        <begin position="546"/>
        <end position="557"/>
    </location>
</feature>
<feature type="domain" description="TFG box profile" evidence="6">
    <location>
        <begin position="590"/>
        <end position="610"/>
    </location>
</feature>
<dbReference type="GO" id="GO:0000932">
    <property type="term" value="C:P-body"/>
    <property type="evidence" value="ECO:0007669"/>
    <property type="project" value="TreeGrafter"/>
</dbReference>
<dbReference type="PROSITE" id="PS51512">
    <property type="entry name" value="DFDF"/>
    <property type="match status" value="1"/>
</dbReference>
<dbReference type="InterPro" id="IPR025762">
    <property type="entry name" value="DFDF"/>
</dbReference>
<dbReference type="PANTHER" id="PTHR13586:SF0">
    <property type="entry name" value="TRAILER HITCH, ISOFORM H"/>
    <property type="match status" value="1"/>
</dbReference>
<evidence type="ECO:0000259" key="7">
    <source>
        <dbReference type="PROSITE" id="PS52002"/>
    </source>
</evidence>
<name>A0A6I9RDX1_ELAGV</name>
<dbReference type="Pfam" id="PF12701">
    <property type="entry name" value="LSM14"/>
    <property type="match status" value="1"/>
</dbReference>
<dbReference type="GO" id="GO:0003729">
    <property type="term" value="F:mRNA binding"/>
    <property type="evidence" value="ECO:0007669"/>
    <property type="project" value="TreeGrafter"/>
</dbReference>
<feature type="domain" description="FFD box profile" evidence="5">
    <location>
        <begin position="568"/>
        <end position="583"/>
    </location>
</feature>
<dbReference type="PROSITE" id="PS51513">
    <property type="entry name" value="FFD"/>
    <property type="match status" value="1"/>
</dbReference>
<dbReference type="OrthoDB" id="21539at2759"/>
<evidence type="ECO:0000313" key="8">
    <source>
        <dbReference type="Proteomes" id="UP000504607"/>
    </source>
</evidence>
<dbReference type="PANTHER" id="PTHR13586">
    <property type="entry name" value="SCD6 PROTEIN-RELATED"/>
    <property type="match status" value="1"/>
</dbReference>
<accession>A0A6I9RDX1</accession>
<evidence type="ECO:0000259" key="6">
    <source>
        <dbReference type="PROSITE" id="PS51536"/>
    </source>
</evidence>
<dbReference type="InterPro" id="IPR047575">
    <property type="entry name" value="Sm"/>
</dbReference>
<feature type="domain" description="DFDF" evidence="4">
    <location>
        <begin position="504"/>
        <end position="540"/>
    </location>
</feature>
<evidence type="ECO:0000256" key="2">
    <source>
        <dbReference type="PROSITE-ProRule" id="PRU00869"/>
    </source>
</evidence>
<dbReference type="GO" id="GO:0034063">
    <property type="term" value="P:stress granule assembly"/>
    <property type="evidence" value="ECO:0007669"/>
    <property type="project" value="TreeGrafter"/>
</dbReference>
<sequence length="652" mass="69505">MGVKTTVGVRGKTRGAALFPSSRSPLLVLVTSLGWSLPLPSSPSLYINRSNLGGSHRCRARAKAMAAESSRSGPSADSYIGSLISLTSKSEIRYEGILYNINIEESSIGLRNVQSFGTEGRKEDGPQIPASDKIYEYIIFRGSDIKDLQVKSPPPVQTAHIHSDPAIIQSHYSHPATASATTSLPSVVSGAVPDLSSHAAQFGHPRSTVQGSLPLYPPGGSLASWHSSPPLPNANGSGLAMPMYWQGYYAPSSGLPHLQQPPLLRPPPGLPIPPSMQQQLQYSGINASLPSGSPSLPEFPPPLLPPASSALSLTSSMSPSTLAPAHASALVPETSVSLMPSKPPITSPAETLGTNLLFVTPSAFESVPTLSQNMSSIIGSKPRMVPSPNVTLQTISQAVSSIIGSSGSSQVELSLPSVTPGQLSQPGLSIPASSEPLQMSNEDVEVNPLKAQVKPLIPEPTALSPAESKEPILPLPKSAEQKPNGAALQTYHGSRGRGRGRGNRYLHPVTKFTEDFDFTAMNEKFKKDEVWGHLGKNKGQLKDREGEDEADDTLEDNDPECIKLGIKPVYCKDDFFDSLSSNSLNHDMRNGRPKFSEQLKIDTETFGDFPRHRPSRGGGRGHRGGRTRGSYYGRGYGYAGRGRGHTVSNRTS</sequence>
<dbReference type="GO" id="GO:0033962">
    <property type="term" value="P:P-body assembly"/>
    <property type="evidence" value="ECO:0007669"/>
    <property type="project" value="TreeGrafter"/>
</dbReference>
<feature type="short sequence motif" description="TFG box" evidence="2">
    <location>
        <begin position="590"/>
        <end position="610"/>
    </location>
</feature>
<feature type="short sequence motif" description="FFD box" evidence="1">
    <location>
        <begin position="568"/>
        <end position="583"/>
    </location>
</feature>
<gene>
    <name evidence="9" type="primary">LOC105047653</name>
</gene>